<evidence type="ECO:0000313" key="7">
    <source>
        <dbReference type="Proteomes" id="UP000595917"/>
    </source>
</evidence>
<comment type="subcellular location">
    <subcellularLocation>
        <location evidence="1">Secreted</location>
    </subcellularLocation>
</comment>
<reference evidence="6" key="1">
    <citation type="submission" date="2021-01" db="EMBL/GenBank/DDBJ databases">
        <title>Description of Breznakiella homolactica.</title>
        <authorList>
            <person name="Song Y."/>
            <person name="Brune A."/>
        </authorList>
    </citation>
    <scope>NUCLEOTIDE SEQUENCE</scope>
    <source>
        <strain evidence="6">RmG30</strain>
    </source>
</reference>
<feature type="compositionally biased region" description="Polar residues" evidence="4">
    <location>
        <begin position="3176"/>
        <end position="3199"/>
    </location>
</feature>
<keyword evidence="2" id="KW-0964">Secreted</keyword>
<dbReference type="Pfam" id="PF12256">
    <property type="entry name" value="TcdB_toxin_midN"/>
    <property type="match status" value="1"/>
</dbReference>
<dbReference type="GO" id="GO:0005576">
    <property type="term" value="C:extracellular region"/>
    <property type="evidence" value="ECO:0007669"/>
    <property type="project" value="UniProtKB-SubCell"/>
</dbReference>
<gene>
    <name evidence="6" type="ORF">JFL75_08840</name>
</gene>
<evidence type="ECO:0000313" key="6">
    <source>
        <dbReference type="EMBL" id="QQO11007.1"/>
    </source>
</evidence>
<organism evidence="6 7">
    <name type="scientific">Breznakiella homolactica</name>
    <dbReference type="NCBI Taxonomy" id="2798577"/>
    <lineage>
        <taxon>Bacteria</taxon>
        <taxon>Pseudomonadati</taxon>
        <taxon>Spirochaetota</taxon>
        <taxon>Spirochaetia</taxon>
        <taxon>Spirochaetales</taxon>
        <taxon>Breznakiellaceae</taxon>
        <taxon>Breznakiella</taxon>
    </lineage>
</organism>
<feature type="domain" description="Insecticide toxin TcdB middle/N-terminal" evidence="5">
    <location>
        <begin position="1904"/>
        <end position="2057"/>
    </location>
</feature>
<dbReference type="Pfam" id="PF03534">
    <property type="entry name" value="SpvB"/>
    <property type="match status" value="1"/>
</dbReference>
<dbReference type="Gene3D" id="2.180.10.10">
    <property type="entry name" value="RHS repeat-associated core"/>
    <property type="match status" value="3"/>
</dbReference>
<evidence type="ECO:0000256" key="3">
    <source>
        <dbReference type="ARBA" id="ARBA00023026"/>
    </source>
</evidence>
<dbReference type="KEGG" id="bhc:JFL75_08840"/>
<proteinExistence type="predicted"/>
<dbReference type="InterPro" id="IPR050708">
    <property type="entry name" value="T6SS_VgrG/RHS"/>
</dbReference>
<dbReference type="SUPFAM" id="SSF69318">
    <property type="entry name" value="Integrin alpha N-terminal domain"/>
    <property type="match status" value="1"/>
</dbReference>
<evidence type="ECO:0000256" key="4">
    <source>
        <dbReference type="SAM" id="MobiDB-lite"/>
    </source>
</evidence>
<evidence type="ECO:0000256" key="1">
    <source>
        <dbReference type="ARBA" id="ARBA00004613"/>
    </source>
</evidence>
<accession>A0A7T7XR77</accession>
<feature type="region of interest" description="Disordered" evidence="4">
    <location>
        <begin position="3173"/>
        <end position="3199"/>
    </location>
</feature>
<protein>
    <recommendedName>
        <fullName evidence="5">Insecticide toxin TcdB middle/N-terminal domain-containing protein</fullName>
    </recommendedName>
</protein>
<name>A0A7T7XR77_9SPIR</name>
<dbReference type="NCBIfam" id="TIGR01643">
    <property type="entry name" value="YD_repeat_2x"/>
    <property type="match status" value="1"/>
</dbReference>
<dbReference type="InterPro" id="IPR003284">
    <property type="entry name" value="Sal_SpvB"/>
</dbReference>
<dbReference type="PANTHER" id="PTHR32305:SF15">
    <property type="entry name" value="PROTEIN RHSA-RELATED"/>
    <property type="match status" value="1"/>
</dbReference>
<keyword evidence="3" id="KW-0843">Virulence</keyword>
<evidence type="ECO:0000256" key="2">
    <source>
        <dbReference type="ARBA" id="ARBA00022525"/>
    </source>
</evidence>
<dbReference type="Proteomes" id="UP000595917">
    <property type="component" value="Chromosome"/>
</dbReference>
<dbReference type="InterPro" id="IPR028994">
    <property type="entry name" value="Integrin_alpha_N"/>
</dbReference>
<dbReference type="InterPro" id="IPR022385">
    <property type="entry name" value="Rhs_assc_core"/>
</dbReference>
<dbReference type="RefSeq" id="WP_215628316.1">
    <property type="nucleotide sequence ID" value="NZ_CP067089.2"/>
</dbReference>
<dbReference type="GO" id="GO:0005737">
    <property type="term" value="C:cytoplasm"/>
    <property type="evidence" value="ECO:0007669"/>
    <property type="project" value="InterPro"/>
</dbReference>
<dbReference type="InterPro" id="IPR006530">
    <property type="entry name" value="YD"/>
</dbReference>
<dbReference type="InterPro" id="IPR022045">
    <property type="entry name" value="TcdB_toxin_mid/N"/>
</dbReference>
<dbReference type="NCBIfam" id="TIGR03696">
    <property type="entry name" value="Rhs_assc_core"/>
    <property type="match status" value="1"/>
</dbReference>
<feature type="region of interest" description="Disordered" evidence="4">
    <location>
        <begin position="716"/>
        <end position="737"/>
    </location>
</feature>
<dbReference type="PANTHER" id="PTHR32305">
    <property type="match status" value="1"/>
</dbReference>
<evidence type="ECO:0000259" key="5">
    <source>
        <dbReference type="Pfam" id="PF12256"/>
    </source>
</evidence>
<sequence>MTGSRITAGILAVIYVGMLHPVWMYGETGPEPAAGVRLPGIVRESAAEVIAAEAGGIVRLGETEVAIPAGALERDTEIRITRLPVTEGTGEDLSNVTWGGGGYRFEPAGTQFKKAVQIRMAYDPGIGNNEESLENLYTYYYNTAGREWERLERVGLEEERHRIISETTHFTDMINGTITLPEGPGPLDFNINSIKNLEAANPGALVIPLDGLEGGSSGAAEFRLDVPVPSGRAGMQPRVAVVYSSGNGSGVMGKGFDLQYGSRITIDTRWGLPRYDGEDEYLLDGVKLSRSGVSGTTVTYRPERESGFELIERYGSGGAYYWVVTDRTGRRRTYGASAGSRIGRSAAERYVWELEEEQDVYGNTVTYEYRNDGNRLQIHRIRYTGNVKQGLTGLYTVEFGYTTGRTDVQTDGRGRYLSEQVLLLERITLAYDGQAVRSYYAEYGSNYFGIPELKRFGQEKTGATEADRYLWSYGFAFTEPEKNGETLVFFGAPEEWAMPNGLQVRQGVSGGGQSSVSAGGGVGTSVADVRGTGGLTLATGNGDAQSRQTLVDLDGDGRPDSIKKVGSRIEFYRNTGSGFVRTDDWPIVGGSIDMLEKERSSSTSLGKTVYAGAGALSSALEAGVSYSETDQDGWTDAKGGFVDIDGDGLVDYAEAGAGYYFKNTGRSFVRTAYTSNGVVIPPRADLLSEEQRTKYEEGYYQQSPLRSWRSPYTGSLEVRQTARTDPESPEPVSGDGITAKTYFGAAEQPEIRLKLEPGTETVSDTRQYEARERESIYFLGDPGTDTRGDTILWDITLRYENIRYFADMDKGNVYLPPKTITDAGFGSGYGSTKLPDIYELIYTESSSDDGDDGTTYTCTLKSEWEREAGSEYYTVAAQLVKDKWFIPGWMSPAGFAILWNHTETDEEKITLCSLYGYDPGKNRYYFNENSRIRLGSTWESQARVIQTLIEKRCTEAEVRALAYYTMPWGQTILPAGIHGKLGYEQSGAKKDHERQAGNPGYVHGSGDVLDLDIYEGKLLQIDLVPPYAVRHGGEVFGYGSVTRDGENVSVDIPITQQITVQGVPTESLLYTQGYTYTNYEGAGKIITAAELDAIWADLRGPEYDSRHSRWQSLTYAELTDVMNGAAVADAAVFRAAYDRIVPDAYAATPELAPDTECTFIQKSLSDAERTEVDGVLKGYSWNGFMATDVPFYVRGGSPGIYVMTGDWNDIVDMKDSARENYFNGKSAEEKARYELLYDRIIHYSAVLHLESWRTVQRSIRYYADSRYGVSAEPIKVSYLSDDGETYLNTYINLGGMKLEWNSGDDFSTANAAVPPYSVTIHKKLGEDEDSTVEPEVVDVLYGGVHSWYYGIWVGDQAKNRFSEARLYQQRNENSIISEEEAEAKRTFYNKKKENLENNPQLDDTAEIIFLPVSTRKDEHNQNMISRDDDSGRAITDGTLIGPISNIVTNEMVESSNGTVTVQPADKEFCPYIQGTRVHTNRVGGTSYYDIPGMTNELGGSEFTMVNIQESVNTGTDTVYNASLKLPDLPFSDWINIFRTITLYVEKLRSLGNILALGLGGSNSWGTNAGTTVMRQSVQDINGDGIADVLQYTNGGIRVTPGGREGYTGSYPMANGKELSKNTNTLTIYGAAINPSGSAKVGVSPSGRITDITVTGSAGTGYTGSEGTSIQEAALMDINGDGLPDYVSGSTVRLNLGDGFSDSRSIGAQLRSSTVQSIGGSFSLSSSGGGKSSNSTANGSSTGFSLGVGGAINYSVTGTETTVMMMDINGDGLPDKVRKDGSSNTMTVQFNLGKSFSSPRTVEARDWGLGSADKNAIDTKTDGNLLYGAIENLPVIGSLLASTSMFDPSSGNYANPYSSSGKLNSLELSTSVSLGISGSLNANINIPIQILWLTINITTAYGGGVNAGTNLTGISVRTMDMDGDGLPDRVLRIPGSEKIYVQRNLGGEVGLLKAIDLPQGGRTELAYEWIYGTTAAPQTRCVLREVVTTDGTGQGIKGMPEGAHRYTVRYQYSADGYYDRAVKEFYGYETVTETRYRDEGAVQADTIKTTVYYNDAYYRKGMVKQVTLQNAEGTVRRTTEYHIDAAPFARILSEDTELREQDGSTVTTKTEYTYETVQGYGYGNVIRMVETGGPGTNPIRAEISYNHSLSGYLHAHPAEIKVYGGANSLLRWRTAEYDTETGALKKITQYQDRNGTGKSVSTVDWDGYGNLRKITDPNGAWIQYSYDGDYTNAGEADSKKQYQYPVRIERGGTGTGTYTSTIGWDKRYGLRTLEVDENGNRMEYVPDEYGRLAEVWSPYDHGGSTPAVRYQYSTEAGTNWYAVTENRIRYDLTDNPSYDPVMVTVVMLDGLGRGLITAKNGEYRADNGTDISGWNVSGLASYDGKGRTIAEGQIRFIAGNLETLLANPLSDSLKNPVRTTYDGLDRPVVIEFPDPSGPARQYTAYGIGNGLSYAVTTDPKGNATREERDSRGNILTVTKIDQQNTILTRATYEYNELGEMLRALDYNGNPLTVEYDLLGRRTAMQSRDMGRKEYHYDNAGNLVLETDTVLRDQGMKIEYEYDGLNRLTAIQYPSDVSGRTKYWYGLPGAGSNSAGRVTKIEDASGSITYTYGKLGQVVEETRTIGLLPASRNETKTKSMAYAGNYLGQMERIEYPDGEVVRYEYNSGGQIRSVTGKRGVTTYPYVKDIGYDEYGQRRYIRYGNDVETWYTYQAERRWLDGIETKLGIGSAQQYQNITYDFDTVGNVKGYENRNSTYSTAQSYEYDNLYQLTKVTGTSTNELGTRYEATYQQTYRFNEIGNMVNKKSVSGVSNGSGIGSNLNYEQSYQYYDGYAHRVERIGNRYYQYDGNGNVVIERDNGHAEIVVTDHPVYEDGHLQYTEYGFALQQPGVGTGSESVYQRVYTWNERNQLLGSKDNRYTVQYRYGADGERVVKYVEESGKHTLYYNRMWQMNSDGQGWRQSKHVYVGDTRVVTKRNYEGESNPGYEQVSQYWYHGDHLGSAQAVTDYNGVMYERLEYTPYGEVWIEERGNGEEGLPFRFTGKEMDEETGLYYYGARYLDPKMSRWLSTDPAMGEYVPGAPVNEEVRKRNGNLPGMGGVYNVVNLHTYHYAGNNPVKYIDPDGNDLHIVVSKSQGTLTATYTPNKDYDDKYTEWISKTSTTTAFNVITNVVKEAPNNGVDSDTSRIQQSQGGRTHPTQLKNGTYPIISAQSPSAGVNPAPKYKYGESGQGLFIDVTQMLPDVNTGKLVSDRGYMIHITPNLFTDGCIGIPYDPNEGPLNRGVAAARMDKLVDWHNIATSRGEKSTITIID</sequence>
<dbReference type="EMBL" id="CP067089">
    <property type="protein sequence ID" value="QQO11007.1"/>
    <property type="molecule type" value="Genomic_DNA"/>
</dbReference>
<keyword evidence="7" id="KW-1185">Reference proteome</keyword>